<dbReference type="Pfam" id="PF14501">
    <property type="entry name" value="HATPase_c_5"/>
    <property type="match status" value="1"/>
</dbReference>
<dbReference type="Proteomes" id="UP000278632">
    <property type="component" value="Unassembled WGS sequence"/>
</dbReference>
<reference evidence="4" key="1">
    <citation type="submission" date="2018-05" db="EMBL/GenBank/DDBJ databases">
        <title>Genome Sequencing of selected type strains of the family Eggerthellaceae.</title>
        <authorList>
            <person name="Danylec N."/>
            <person name="Stoll D.A."/>
            <person name="Doetsch A."/>
            <person name="Huch M."/>
        </authorList>
    </citation>
    <scope>NUCLEOTIDE SEQUENCE [LARGE SCALE GENOMIC DNA]</scope>
    <source>
        <strain evidence="4">DSM 16106</strain>
    </source>
</reference>
<gene>
    <name evidence="3" type="ORF">DMP08_07385</name>
</gene>
<feature type="transmembrane region" description="Helical" evidence="1">
    <location>
        <begin position="313"/>
        <end position="331"/>
    </location>
</feature>
<keyword evidence="1" id="KW-0812">Transmembrane</keyword>
<feature type="transmembrane region" description="Helical" evidence="1">
    <location>
        <begin position="281"/>
        <end position="301"/>
    </location>
</feature>
<feature type="transmembrane region" description="Helical" evidence="1">
    <location>
        <begin position="219"/>
        <end position="239"/>
    </location>
</feature>
<dbReference type="SUPFAM" id="SSF55874">
    <property type="entry name" value="ATPase domain of HSP90 chaperone/DNA topoisomerase II/histidine kinase"/>
    <property type="match status" value="1"/>
</dbReference>
<dbReference type="PROSITE" id="PS51257">
    <property type="entry name" value="PROKAR_LIPOPROTEIN"/>
    <property type="match status" value="1"/>
</dbReference>
<dbReference type="Gene3D" id="3.30.565.10">
    <property type="entry name" value="Histidine kinase-like ATPase, C-terminal domain"/>
    <property type="match status" value="1"/>
</dbReference>
<dbReference type="InterPro" id="IPR032834">
    <property type="entry name" value="NatK-like_C"/>
</dbReference>
<feature type="domain" description="Sensor histidine kinase NatK-like C-terminal" evidence="2">
    <location>
        <begin position="509"/>
        <end position="607"/>
    </location>
</feature>
<keyword evidence="4" id="KW-1185">Reference proteome</keyword>
<name>A0A3N0B9B6_9ACTN</name>
<feature type="transmembrane region" description="Helical" evidence="1">
    <location>
        <begin position="338"/>
        <end position="357"/>
    </location>
</feature>
<evidence type="ECO:0000313" key="4">
    <source>
        <dbReference type="Proteomes" id="UP000278632"/>
    </source>
</evidence>
<dbReference type="InterPro" id="IPR036890">
    <property type="entry name" value="HATPase_C_sf"/>
</dbReference>
<comment type="caution">
    <text evidence="3">The sequence shown here is derived from an EMBL/GenBank/DDBJ whole genome shotgun (WGS) entry which is preliminary data.</text>
</comment>
<dbReference type="RefSeq" id="WP_123192287.1">
    <property type="nucleotide sequence ID" value="NZ_QICD01000012.1"/>
</dbReference>
<evidence type="ECO:0000313" key="3">
    <source>
        <dbReference type="EMBL" id="RNL43896.1"/>
    </source>
</evidence>
<feature type="transmembrane region" description="Helical" evidence="1">
    <location>
        <begin position="9"/>
        <end position="29"/>
    </location>
</feature>
<proteinExistence type="predicted"/>
<evidence type="ECO:0000259" key="2">
    <source>
        <dbReference type="Pfam" id="PF14501"/>
    </source>
</evidence>
<dbReference type="AlphaFoldDB" id="A0A3N0B9B6"/>
<evidence type="ECO:0000256" key="1">
    <source>
        <dbReference type="SAM" id="Phobius"/>
    </source>
</evidence>
<keyword evidence="1" id="KW-0472">Membrane</keyword>
<protein>
    <submittedName>
        <fullName evidence="3">ATPase</fullName>
    </submittedName>
</protein>
<dbReference type="EMBL" id="QICD01000012">
    <property type="protein sequence ID" value="RNL43896.1"/>
    <property type="molecule type" value="Genomic_DNA"/>
</dbReference>
<sequence>MSVRAIARAIAPAAVVFLAVGCLLSFAYFHDNKYAAPPPYGDDGSIVLSDDDANRPVPLVDGWLVSVDGSAPIETFIGQYSNFSYLPNGTSAFGSATYRLDVRYEGSRAERALVVLLPEVFTEYTLYADGLPVASDKMGPEAALIVGDRTELVLEVRNQSHYYSGLVYPPLIGSAQAIARVELANSLSTGVLALLPLALALFAFAVYGRRGEDPVVRDFGLLCLALSIAGCRGIAWRLGLGEPWVYALEDAAWTAVFVCAASVAMRSTGVFDRSWARIARWIMLGFPLVTFVWVALVIPFWPVTVEAYGAYQTLLRLGCWVMLTACAVIGLGSRSPEARYVLCACAALGASLGANLLDNNAYEPLYGLWQQEYAALAMVAVFACMLVVRVRRMSVAQEQVRELSVRVRAAKDSLLHMRRAEEATRMARHDLRHHVETLRGLLKEGAFDRCRSYLDELASGHDATAPVRYSDNLVVNAALTGYLAPAQERGVEVRCDVHVPEELPLRDTELAVLLSNMLSNALEACDRARLAGRRRPYVDFAMRVEGDRLVARCENAMPADTSFDATSKSDGGDHGWGLPAMRQIVEAHDGALVIDSDEGAIVVRLVLKLGNGAAARS</sequence>
<keyword evidence="1" id="KW-1133">Transmembrane helix</keyword>
<feature type="transmembrane region" description="Helical" evidence="1">
    <location>
        <begin position="187"/>
        <end position="207"/>
    </location>
</feature>
<dbReference type="OrthoDB" id="3229604at2"/>
<feature type="transmembrane region" description="Helical" evidence="1">
    <location>
        <begin position="369"/>
        <end position="388"/>
    </location>
</feature>
<feature type="transmembrane region" description="Helical" evidence="1">
    <location>
        <begin position="251"/>
        <end position="269"/>
    </location>
</feature>
<accession>A0A3N0B9B6</accession>
<organism evidence="3 4">
    <name type="scientific">Paraeggerthella hongkongensis</name>
    <dbReference type="NCBI Taxonomy" id="230658"/>
    <lineage>
        <taxon>Bacteria</taxon>
        <taxon>Bacillati</taxon>
        <taxon>Actinomycetota</taxon>
        <taxon>Coriobacteriia</taxon>
        <taxon>Eggerthellales</taxon>
        <taxon>Eggerthellaceae</taxon>
        <taxon>Paraeggerthella</taxon>
    </lineage>
</organism>